<dbReference type="EMBL" id="QQAH01000005">
    <property type="protein sequence ID" value="RDD82466.1"/>
    <property type="molecule type" value="Genomic_DNA"/>
</dbReference>
<keyword evidence="1" id="KW-0732">Signal</keyword>
<name>A0A369UP91_9GAMM</name>
<evidence type="ECO:0008006" key="4">
    <source>
        <dbReference type="Google" id="ProtNLM"/>
    </source>
</evidence>
<dbReference type="Proteomes" id="UP000253782">
    <property type="component" value="Unassembled WGS sequence"/>
</dbReference>
<evidence type="ECO:0000313" key="3">
    <source>
        <dbReference type="Proteomes" id="UP000253782"/>
    </source>
</evidence>
<comment type="caution">
    <text evidence="2">The sequence shown here is derived from an EMBL/GenBank/DDBJ whole genome shotgun (WGS) entry which is preliminary data.</text>
</comment>
<dbReference type="SUPFAM" id="SSF52833">
    <property type="entry name" value="Thioredoxin-like"/>
    <property type="match status" value="1"/>
</dbReference>
<keyword evidence="3" id="KW-1185">Reference proteome</keyword>
<dbReference type="AlphaFoldDB" id="A0A369UP91"/>
<evidence type="ECO:0000256" key="1">
    <source>
        <dbReference type="SAM" id="SignalP"/>
    </source>
</evidence>
<organism evidence="2 3">
    <name type="scientific">Dyella tabacisoli</name>
    <dbReference type="NCBI Taxonomy" id="2282381"/>
    <lineage>
        <taxon>Bacteria</taxon>
        <taxon>Pseudomonadati</taxon>
        <taxon>Pseudomonadota</taxon>
        <taxon>Gammaproteobacteria</taxon>
        <taxon>Lysobacterales</taxon>
        <taxon>Rhodanobacteraceae</taxon>
        <taxon>Dyella</taxon>
    </lineage>
</organism>
<dbReference type="Gene3D" id="3.40.30.10">
    <property type="entry name" value="Glutaredoxin"/>
    <property type="match status" value="1"/>
</dbReference>
<sequence length="155" mass="16936">MCAKLLLLLVLALPTLTHAATPTALTTDDIAGLLKPPVHGARIIALWSLDCAYCESHLQALAKLQQAHPRQIELVTVATDSIQQQAAIEARLKAANMLTWPARAYADDTPERINYLLDPQWGGETPRTLIIHADGRRQHFSGALTPAQLHIIEAL</sequence>
<dbReference type="OrthoDB" id="5956088at2"/>
<feature type="chain" id="PRO_5016736557" description="Thioredoxin domain-containing protein" evidence="1">
    <location>
        <begin position="20"/>
        <end position="155"/>
    </location>
</feature>
<reference evidence="2 3" key="1">
    <citation type="submission" date="2018-07" db="EMBL/GenBank/DDBJ databases">
        <title>Dyella tabacisoli L4-6T, whole genome shotgun sequence.</title>
        <authorList>
            <person name="Zhou X.-K."/>
            <person name="Li W.-J."/>
            <person name="Duan Y.-Q."/>
        </authorList>
    </citation>
    <scope>NUCLEOTIDE SEQUENCE [LARGE SCALE GENOMIC DNA]</scope>
    <source>
        <strain evidence="2 3">L4-6</strain>
    </source>
</reference>
<dbReference type="InterPro" id="IPR036249">
    <property type="entry name" value="Thioredoxin-like_sf"/>
</dbReference>
<proteinExistence type="predicted"/>
<accession>A0A369UP91</accession>
<gene>
    <name evidence="2" type="ORF">DVJ77_05840</name>
</gene>
<evidence type="ECO:0000313" key="2">
    <source>
        <dbReference type="EMBL" id="RDD82466.1"/>
    </source>
</evidence>
<feature type="signal peptide" evidence="1">
    <location>
        <begin position="1"/>
        <end position="19"/>
    </location>
</feature>
<protein>
    <recommendedName>
        <fullName evidence="4">Thioredoxin domain-containing protein</fullName>
    </recommendedName>
</protein>
<dbReference type="RefSeq" id="WP_114844529.1">
    <property type="nucleotide sequence ID" value="NZ_JBHSPE010000001.1"/>
</dbReference>